<accession>A0A507C4R6</accession>
<comment type="similarity">
    <text evidence="1">Belongs to the multi antimicrobial extrusion (MATE) (TC 2.A.66.1) family.</text>
</comment>
<evidence type="ECO:0000313" key="5">
    <source>
        <dbReference type="Proteomes" id="UP000319731"/>
    </source>
</evidence>
<feature type="transmembrane region" description="Helical" evidence="3">
    <location>
        <begin position="158"/>
        <end position="177"/>
    </location>
</feature>
<feature type="transmembrane region" description="Helical" evidence="3">
    <location>
        <begin position="379"/>
        <end position="403"/>
    </location>
</feature>
<keyword evidence="3" id="KW-1133">Transmembrane helix</keyword>
<organism evidence="4 5">
    <name type="scientific">Synchytrium microbalum</name>
    <dbReference type="NCBI Taxonomy" id="1806994"/>
    <lineage>
        <taxon>Eukaryota</taxon>
        <taxon>Fungi</taxon>
        <taxon>Fungi incertae sedis</taxon>
        <taxon>Chytridiomycota</taxon>
        <taxon>Chytridiomycota incertae sedis</taxon>
        <taxon>Chytridiomycetes</taxon>
        <taxon>Synchytriales</taxon>
        <taxon>Synchytriaceae</taxon>
        <taxon>Synchytrium</taxon>
    </lineage>
</organism>
<feature type="transmembrane region" description="Helical" evidence="3">
    <location>
        <begin position="197"/>
        <end position="217"/>
    </location>
</feature>
<reference evidence="4 5" key="1">
    <citation type="journal article" date="2019" name="Sci. Rep.">
        <title>Comparative genomics of chytrid fungi reveal insights into the obligate biotrophic and pathogenic lifestyle of Synchytrium endobioticum.</title>
        <authorList>
            <person name="van de Vossenberg B.T.L.H."/>
            <person name="Warris S."/>
            <person name="Nguyen H.D.T."/>
            <person name="van Gent-Pelzer M.P.E."/>
            <person name="Joly D.L."/>
            <person name="van de Geest H.C."/>
            <person name="Bonants P.J.M."/>
            <person name="Smith D.S."/>
            <person name="Levesque C.A."/>
            <person name="van der Lee T.A.J."/>
        </authorList>
    </citation>
    <scope>NUCLEOTIDE SEQUENCE [LARGE SCALE GENOMIC DNA]</scope>
    <source>
        <strain evidence="4 5">JEL517</strain>
    </source>
</reference>
<dbReference type="GeneID" id="42005256"/>
<feature type="transmembrane region" description="Helical" evidence="3">
    <location>
        <begin position="238"/>
        <end position="259"/>
    </location>
</feature>
<dbReference type="GO" id="GO:0016020">
    <property type="term" value="C:membrane"/>
    <property type="evidence" value="ECO:0007669"/>
    <property type="project" value="InterPro"/>
</dbReference>
<comment type="caution">
    <text evidence="4">The sequence shown here is derived from an EMBL/GenBank/DDBJ whole genome shotgun (WGS) entry which is preliminary data.</text>
</comment>
<gene>
    <name evidence="4" type="ORF">SmJEL517_g04031</name>
</gene>
<feature type="transmembrane region" description="Helical" evidence="3">
    <location>
        <begin position="307"/>
        <end position="332"/>
    </location>
</feature>
<feature type="compositionally biased region" description="Polar residues" evidence="2">
    <location>
        <begin position="1"/>
        <end position="27"/>
    </location>
</feature>
<keyword evidence="5" id="KW-1185">Reference proteome</keyword>
<proteinExistence type="inferred from homology"/>
<feature type="region of interest" description="Disordered" evidence="2">
    <location>
        <begin position="1"/>
        <end position="35"/>
    </location>
</feature>
<sequence length="456" mass="48698">MAATSNGTLTPPSSPNRNTMTDSNSYADGSAASERQPLLGSSIPVEDEGLAADDTDIDLKDGKFFSHIAVEMGWLVKLGLPVTFSYLLNQSLGIVGFVMLGHLGTQEMAAGSLSFVYCNVTGYSWGVGMSTGLDALCPQAFTGSDDPVAFSGLSRSQYIIYGIASPLNLLLQWLLVFKFNFGFIGSPMATCASYSLLAVWSILYIACIEGSGCWGGWQWKEALNYKLLKQQAYYGFGGLVQIVSEWWCFEVVALVAGLFGEVSLATQSILMNTAGLLFMIPMGLGAGTIVRVGNCLGTGKQPVRSKIAAYASLLAAAFFGFMNCTFCLAVRHQWAYVFNNDEQVASMTALILPCVAIFQVSDGLNAISVSLLRAIGRPLISAFANVVGYYLIGIPVGIGFAFGLGWGLLGMWIGLAVGLMSVSLFLVPFILIGTDYEKQSKLAVERIASHNDEPVA</sequence>
<keyword evidence="3" id="KW-0472">Membrane</keyword>
<dbReference type="OrthoDB" id="2126698at2759"/>
<keyword evidence="3" id="KW-0812">Transmembrane</keyword>
<feature type="transmembrane region" description="Helical" evidence="3">
    <location>
        <begin position="409"/>
        <end position="432"/>
    </location>
</feature>
<evidence type="ECO:0000256" key="1">
    <source>
        <dbReference type="ARBA" id="ARBA00010199"/>
    </source>
</evidence>
<dbReference type="GO" id="GO:0015297">
    <property type="term" value="F:antiporter activity"/>
    <property type="evidence" value="ECO:0007669"/>
    <property type="project" value="InterPro"/>
</dbReference>
<dbReference type="InterPro" id="IPR002528">
    <property type="entry name" value="MATE_fam"/>
</dbReference>
<dbReference type="GO" id="GO:0042910">
    <property type="term" value="F:xenobiotic transmembrane transporter activity"/>
    <property type="evidence" value="ECO:0007669"/>
    <property type="project" value="InterPro"/>
</dbReference>
<evidence type="ECO:0000256" key="2">
    <source>
        <dbReference type="SAM" id="MobiDB-lite"/>
    </source>
</evidence>
<feature type="transmembrane region" description="Helical" evidence="3">
    <location>
        <begin position="265"/>
        <end position="286"/>
    </location>
</feature>
<protein>
    <recommendedName>
        <fullName evidence="6">MATE efflux family protein</fullName>
    </recommendedName>
</protein>
<evidence type="ECO:0000256" key="3">
    <source>
        <dbReference type="SAM" id="Phobius"/>
    </source>
</evidence>
<dbReference type="AlphaFoldDB" id="A0A507C4R6"/>
<evidence type="ECO:0008006" key="6">
    <source>
        <dbReference type="Google" id="ProtNLM"/>
    </source>
</evidence>
<dbReference type="RefSeq" id="XP_031024081.1">
    <property type="nucleotide sequence ID" value="XM_031169959.1"/>
</dbReference>
<feature type="transmembrane region" description="Helical" evidence="3">
    <location>
        <begin position="344"/>
        <end position="367"/>
    </location>
</feature>
<dbReference type="PANTHER" id="PTHR11206">
    <property type="entry name" value="MULTIDRUG RESISTANCE PROTEIN"/>
    <property type="match status" value="1"/>
</dbReference>
<dbReference type="Pfam" id="PF01554">
    <property type="entry name" value="MatE"/>
    <property type="match status" value="2"/>
</dbReference>
<dbReference type="STRING" id="1806994.A0A507C4R6"/>
<name>A0A507C4R6_9FUNG</name>
<evidence type="ECO:0000313" key="4">
    <source>
        <dbReference type="EMBL" id="TPX32986.1"/>
    </source>
</evidence>
<dbReference type="EMBL" id="QEAO01000024">
    <property type="protein sequence ID" value="TPX32986.1"/>
    <property type="molecule type" value="Genomic_DNA"/>
</dbReference>
<dbReference type="Proteomes" id="UP000319731">
    <property type="component" value="Unassembled WGS sequence"/>
</dbReference>